<feature type="transmembrane region" description="Helical" evidence="1">
    <location>
        <begin position="20"/>
        <end position="44"/>
    </location>
</feature>
<evidence type="ECO:0000256" key="1">
    <source>
        <dbReference type="SAM" id="Phobius"/>
    </source>
</evidence>
<sequence>MLTPGHYDTVFVASFCTARWGLHNALTVALAVLAAAVVVALAVLPLREERSA</sequence>
<evidence type="ECO:0000313" key="3">
    <source>
        <dbReference type="Proteomes" id="UP000199323"/>
    </source>
</evidence>
<accession>A0A1I2ATM9</accession>
<proteinExistence type="predicted"/>
<dbReference type="STRING" id="380248.SAMN05216251_103225"/>
<organism evidence="2 3">
    <name type="scientific">Actinacidiphila alni</name>
    <dbReference type="NCBI Taxonomy" id="380248"/>
    <lineage>
        <taxon>Bacteria</taxon>
        <taxon>Bacillati</taxon>
        <taxon>Actinomycetota</taxon>
        <taxon>Actinomycetes</taxon>
        <taxon>Kitasatosporales</taxon>
        <taxon>Streptomycetaceae</taxon>
        <taxon>Actinacidiphila</taxon>
    </lineage>
</organism>
<keyword evidence="1" id="KW-0812">Transmembrane</keyword>
<dbReference type="Proteomes" id="UP000199323">
    <property type="component" value="Unassembled WGS sequence"/>
</dbReference>
<protein>
    <submittedName>
        <fullName evidence="2">Uncharacterized protein</fullName>
    </submittedName>
</protein>
<keyword evidence="1" id="KW-0472">Membrane</keyword>
<dbReference type="EMBL" id="FONG01000003">
    <property type="protein sequence ID" value="SFE47355.1"/>
    <property type="molecule type" value="Genomic_DNA"/>
</dbReference>
<keyword evidence="3" id="KW-1185">Reference proteome</keyword>
<dbReference type="AlphaFoldDB" id="A0A1I2ATM9"/>
<reference evidence="2 3" key="1">
    <citation type="submission" date="2016-10" db="EMBL/GenBank/DDBJ databases">
        <authorList>
            <person name="de Groot N.N."/>
        </authorList>
    </citation>
    <scope>NUCLEOTIDE SEQUENCE [LARGE SCALE GENOMIC DNA]</scope>
    <source>
        <strain evidence="2 3">CGMCC 4.3510</strain>
    </source>
</reference>
<evidence type="ECO:0000313" key="2">
    <source>
        <dbReference type="EMBL" id="SFE47355.1"/>
    </source>
</evidence>
<name>A0A1I2ATM9_9ACTN</name>
<gene>
    <name evidence="2" type="ORF">SAMN05216251_103225</name>
</gene>
<keyword evidence="1" id="KW-1133">Transmembrane helix</keyword>